<proteinExistence type="predicted"/>
<keyword evidence="1" id="KW-0719">Serine esterase</keyword>
<evidence type="ECO:0000313" key="4">
    <source>
        <dbReference type="Proteomes" id="UP001055439"/>
    </source>
</evidence>
<keyword evidence="4" id="KW-1185">Reference proteome</keyword>
<dbReference type="InterPro" id="IPR016812">
    <property type="entry name" value="PPase_methylesterase_euk"/>
</dbReference>
<gene>
    <name evidence="3" type="ORF">MUK42_01867</name>
</gene>
<dbReference type="AlphaFoldDB" id="A0A9E7FHT9"/>
<dbReference type="InterPro" id="IPR029058">
    <property type="entry name" value="AB_hydrolase_fold"/>
</dbReference>
<name>A0A9E7FHT9_9LILI</name>
<keyword evidence="2" id="KW-0378">Hydrolase</keyword>
<sequence>MGGSVAVHAAARKVIRNLASLVVIDLFKGSRDWNLGVGSLGFKGIKVGVWGFKGLGSGLGFEVTPAVLLLKKLRDTGKAATGNAHSVKQTKLNYYTAKVVAFLWASVQLINYELICLSIQVFSESSQESWSSCNCKILANLMLQKGQHIKHDFALYLCMQKTSLEAAIKGQKSMQGVIEWSVKGGPLRNIESARVSVPSTLVYDDSKKWYVGLSEMFLSCPVPKLLQLDGTDRQGNETYDINGAFDKLWKGNETSDSSGAFDKLWKVNIVLIDACCTIIILMLE</sequence>
<organism evidence="3 4">
    <name type="scientific">Musa troglodytarum</name>
    <name type="common">fe'i banana</name>
    <dbReference type="NCBI Taxonomy" id="320322"/>
    <lineage>
        <taxon>Eukaryota</taxon>
        <taxon>Viridiplantae</taxon>
        <taxon>Streptophyta</taxon>
        <taxon>Embryophyta</taxon>
        <taxon>Tracheophyta</taxon>
        <taxon>Spermatophyta</taxon>
        <taxon>Magnoliopsida</taxon>
        <taxon>Liliopsida</taxon>
        <taxon>Zingiberales</taxon>
        <taxon>Musaceae</taxon>
        <taxon>Musa</taxon>
    </lineage>
</organism>
<reference evidence="3" key="1">
    <citation type="submission" date="2022-05" db="EMBL/GenBank/DDBJ databases">
        <title>The Musa troglodytarum L. genome provides insights into the mechanism of non-climacteric behaviour and enrichment of carotenoids.</title>
        <authorList>
            <person name="Wang J."/>
        </authorList>
    </citation>
    <scope>NUCLEOTIDE SEQUENCE</scope>
    <source>
        <tissue evidence="3">Leaf</tissue>
    </source>
</reference>
<dbReference type="Proteomes" id="UP001055439">
    <property type="component" value="Chromosome 3"/>
</dbReference>
<dbReference type="PANTHER" id="PTHR14189:SF0">
    <property type="entry name" value="PROTEIN PHOSPHATASE METHYLESTERASE 1"/>
    <property type="match status" value="1"/>
</dbReference>
<dbReference type="Gene3D" id="3.40.50.1820">
    <property type="entry name" value="alpha/beta hydrolase"/>
    <property type="match status" value="1"/>
</dbReference>
<dbReference type="EMBL" id="CP097505">
    <property type="protein sequence ID" value="URD94188.1"/>
    <property type="molecule type" value="Genomic_DNA"/>
</dbReference>
<evidence type="ECO:0000313" key="3">
    <source>
        <dbReference type="EMBL" id="URD94188.1"/>
    </source>
</evidence>
<evidence type="ECO:0000256" key="1">
    <source>
        <dbReference type="ARBA" id="ARBA00022487"/>
    </source>
</evidence>
<accession>A0A9E7FHT9</accession>
<evidence type="ECO:0000256" key="2">
    <source>
        <dbReference type="ARBA" id="ARBA00022801"/>
    </source>
</evidence>
<dbReference type="OrthoDB" id="194865at2759"/>
<dbReference type="PANTHER" id="PTHR14189">
    <property type="entry name" value="PROTEIN PHOSPHATASE METHYLESTERASE-1 RELATED"/>
    <property type="match status" value="1"/>
</dbReference>
<protein>
    <submittedName>
        <fullName evidence="3">Uncharacterized protein</fullName>
    </submittedName>
</protein>
<dbReference type="GO" id="GO:0051723">
    <property type="term" value="F:protein methylesterase activity"/>
    <property type="evidence" value="ECO:0007669"/>
    <property type="project" value="InterPro"/>
</dbReference>